<dbReference type="AlphaFoldDB" id="A0A8J3IHB4"/>
<protein>
    <recommendedName>
        <fullName evidence="4">HAMP domain-containing protein</fullName>
    </recommendedName>
</protein>
<evidence type="ECO:0000256" key="2">
    <source>
        <dbReference type="SAM" id="MobiDB-lite"/>
    </source>
</evidence>
<dbReference type="PANTHER" id="PTHR32089:SF112">
    <property type="entry name" value="LYSOZYME-LIKE PROTEIN-RELATED"/>
    <property type="match status" value="1"/>
</dbReference>
<feature type="compositionally biased region" description="Polar residues" evidence="2">
    <location>
        <begin position="602"/>
        <end position="619"/>
    </location>
</feature>
<dbReference type="SMART" id="SM00304">
    <property type="entry name" value="HAMP"/>
    <property type="match status" value="2"/>
</dbReference>
<dbReference type="InterPro" id="IPR024478">
    <property type="entry name" value="HlyB_4HB_MCP"/>
</dbReference>
<evidence type="ECO:0000259" key="4">
    <source>
        <dbReference type="PROSITE" id="PS50885"/>
    </source>
</evidence>
<dbReference type="Proteomes" id="UP000597444">
    <property type="component" value="Unassembled WGS sequence"/>
</dbReference>
<keyword evidence="3" id="KW-1133">Transmembrane helix</keyword>
<dbReference type="Pfam" id="PF00672">
    <property type="entry name" value="HAMP"/>
    <property type="match status" value="1"/>
</dbReference>
<feature type="region of interest" description="Disordered" evidence="2">
    <location>
        <begin position="597"/>
        <end position="619"/>
    </location>
</feature>
<dbReference type="PANTHER" id="PTHR32089">
    <property type="entry name" value="METHYL-ACCEPTING CHEMOTAXIS PROTEIN MCPB"/>
    <property type="match status" value="1"/>
</dbReference>
<keyword evidence="1" id="KW-0175">Coiled coil</keyword>
<evidence type="ECO:0000256" key="1">
    <source>
        <dbReference type="SAM" id="Coils"/>
    </source>
</evidence>
<gene>
    <name evidence="5" type="ORF">KSF_025660</name>
</gene>
<feature type="domain" description="HAMP" evidence="4">
    <location>
        <begin position="235"/>
        <end position="287"/>
    </location>
</feature>
<dbReference type="SUPFAM" id="SSF158472">
    <property type="entry name" value="HAMP domain-like"/>
    <property type="match status" value="1"/>
</dbReference>
<dbReference type="InterPro" id="IPR003660">
    <property type="entry name" value="HAMP_dom"/>
</dbReference>
<feature type="transmembrane region" description="Helical" evidence="3">
    <location>
        <begin position="12"/>
        <end position="32"/>
    </location>
</feature>
<accession>A0A8J3IHB4</accession>
<feature type="coiled-coil region" evidence="1">
    <location>
        <begin position="279"/>
        <end position="306"/>
    </location>
</feature>
<reference evidence="5" key="1">
    <citation type="submission" date="2020-10" db="EMBL/GenBank/DDBJ databases">
        <title>Taxonomic study of unclassified bacteria belonging to the class Ktedonobacteria.</title>
        <authorList>
            <person name="Yabe S."/>
            <person name="Wang C.M."/>
            <person name="Zheng Y."/>
            <person name="Sakai Y."/>
            <person name="Cavaletti L."/>
            <person name="Monciardini P."/>
            <person name="Donadio S."/>
        </authorList>
    </citation>
    <scope>NUCLEOTIDE SEQUENCE</scope>
    <source>
        <strain evidence="5">ID150040</strain>
    </source>
</reference>
<dbReference type="EMBL" id="BNJK01000001">
    <property type="protein sequence ID" value="GHO92518.1"/>
    <property type="molecule type" value="Genomic_DNA"/>
</dbReference>
<keyword evidence="3" id="KW-0472">Membrane</keyword>
<dbReference type="PROSITE" id="PS50885">
    <property type="entry name" value="HAMP"/>
    <property type="match status" value="1"/>
</dbReference>
<evidence type="ECO:0000256" key="3">
    <source>
        <dbReference type="SAM" id="Phobius"/>
    </source>
</evidence>
<dbReference type="GO" id="GO:0007165">
    <property type="term" value="P:signal transduction"/>
    <property type="evidence" value="ECO:0007669"/>
    <property type="project" value="InterPro"/>
</dbReference>
<proteinExistence type="predicted"/>
<dbReference type="Pfam" id="PF12729">
    <property type="entry name" value="4HB_MCP_1"/>
    <property type="match status" value="1"/>
</dbReference>
<dbReference type="Gene3D" id="6.10.340.10">
    <property type="match status" value="1"/>
</dbReference>
<sequence length="619" mass="67903">MLLDLSIGQRLTLGFLAAALIATLVASLVGVLRSQALSRQSDFYQHLLQVNTSLTTGANFLQLMNTAVHTHLDTADTTAPSQESLDQQHKAIQDLDGRYDIILQEYVKNDLLVRHPDQLALLTEAGNTGQENQQQTLVGSALRTWNVYRIAQNQVLQDVQSGNLANAQKLTRVQAEPTCADAISALRALIQLNQRLANSVHDAASVEEQYQLITTIIGAILAFLAITLVGWFISNTLVKRLKQLRQVTHAVEQGQLQERVHVVGRDEIADVSASVNAMLEAIVNLLQETRNQRDALTNAAEHLFSDMRVVSAGDLRINAPVTDDPIGMLANAFNFTVSRFRRFVLRVQTAIEQIDVISRQELERAEHFALVLAAQQGKGGTGKLADETVGAKDNVESEPDVFELVAHLRQVRERLQKILIESMQQRTHTVQILSEQVTRTLAETARLQNNRADGVVQIPVRELRTMDQLLQRMRMELQNVQQNTAKHLIELDTALTSFTHSLQKGKGRIVTGSQALSVKDQVDLARLSTSFATEVGTLARKLGTLSQEMRAGIVAFQLDVPEHVGNVGPTSQAGIGPVAQVGTVSKKAANYALPNGALAPEQRSSAASPWSLHTTRPLS</sequence>
<keyword evidence="3" id="KW-0812">Transmembrane</keyword>
<comment type="caution">
    <text evidence="5">The sequence shown here is derived from an EMBL/GenBank/DDBJ whole genome shotgun (WGS) entry which is preliminary data.</text>
</comment>
<evidence type="ECO:0000313" key="6">
    <source>
        <dbReference type="Proteomes" id="UP000597444"/>
    </source>
</evidence>
<name>A0A8J3IHB4_9CHLR</name>
<dbReference type="GO" id="GO:0016020">
    <property type="term" value="C:membrane"/>
    <property type="evidence" value="ECO:0007669"/>
    <property type="project" value="InterPro"/>
</dbReference>
<keyword evidence="6" id="KW-1185">Reference proteome</keyword>
<feature type="transmembrane region" description="Helical" evidence="3">
    <location>
        <begin position="212"/>
        <end position="233"/>
    </location>
</feature>
<evidence type="ECO:0000313" key="5">
    <source>
        <dbReference type="EMBL" id="GHO92518.1"/>
    </source>
</evidence>
<dbReference type="CDD" id="cd06225">
    <property type="entry name" value="HAMP"/>
    <property type="match status" value="1"/>
</dbReference>
<organism evidence="5 6">
    <name type="scientific">Reticulibacter mediterranei</name>
    <dbReference type="NCBI Taxonomy" id="2778369"/>
    <lineage>
        <taxon>Bacteria</taxon>
        <taxon>Bacillati</taxon>
        <taxon>Chloroflexota</taxon>
        <taxon>Ktedonobacteria</taxon>
        <taxon>Ktedonobacterales</taxon>
        <taxon>Reticulibacteraceae</taxon>
        <taxon>Reticulibacter</taxon>
    </lineage>
</organism>